<dbReference type="EMBL" id="UINC01001341">
    <property type="protein sequence ID" value="SUZ78122.1"/>
    <property type="molecule type" value="Genomic_DNA"/>
</dbReference>
<dbReference type="Pfam" id="PF10604">
    <property type="entry name" value="Polyketide_cyc2"/>
    <property type="match status" value="1"/>
</dbReference>
<dbReference type="AlphaFoldDB" id="A0A381QFL9"/>
<dbReference type="Gene3D" id="3.30.530.20">
    <property type="match status" value="1"/>
</dbReference>
<proteinExistence type="predicted"/>
<sequence length="153" mass="17178">MAWEDHHKHCAVLVSAELILCMKILREIVVFNCSAEDLWEVLSDIARCDWVPTIDKIALDGDCRIFEMEGMGQITEKILLSDDQTMTLEYSAIDTPSPIQHHLATMKVSVIDNQSSSLEWKTEIDPEILADRVHQGMLISIEGLKNVLSNNGG</sequence>
<evidence type="ECO:0008006" key="2">
    <source>
        <dbReference type="Google" id="ProtNLM"/>
    </source>
</evidence>
<accession>A0A381QFL9</accession>
<organism evidence="1">
    <name type="scientific">marine metagenome</name>
    <dbReference type="NCBI Taxonomy" id="408172"/>
    <lineage>
        <taxon>unclassified sequences</taxon>
        <taxon>metagenomes</taxon>
        <taxon>ecological metagenomes</taxon>
    </lineage>
</organism>
<protein>
    <recommendedName>
        <fullName evidence="2">MxaD family protein</fullName>
    </recommendedName>
</protein>
<evidence type="ECO:0000313" key="1">
    <source>
        <dbReference type="EMBL" id="SUZ78122.1"/>
    </source>
</evidence>
<reference evidence="1" key="1">
    <citation type="submission" date="2018-05" db="EMBL/GenBank/DDBJ databases">
        <authorList>
            <person name="Lanie J.A."/>
            <person name="Ng W.-L."/>
            <person name="Kazmierczak K.M."/>
            <person name="Andrzejewski T.M."/>
            <person name="Davidsen T.M."/>
            <person name="Wayne K.J."/>
            <person name="Tettelin H."/>
            <person name="Glass J.I."/>
            <person name="Rusch D."/>
            <person name="Podicherti R."/>
            <person name="Tsui H.-C.T."/>
            <person name="Winkler M.E."/>
        </authorList>
    </citation>
    <scope>NUCLEOTIDE SEQUENCE</scope>
</reference>
<dbReference type="CDD" id="cd07821">
    <property type="entry name" value="PYR_PYL_RCAR_like"/>
    <property type="match status" value="1"/>
</dbReference>
<dbReference type="InterPro" id="IPR023393">
    <property type="entry name" value="START-like_dom_sf"/>
</dbReference>
<gene>
    <name evidence="1" type="ORF">METZ01_LOCUS30976</name>
</gene>
<name>A0A381QFL9_9ZZZZ</name>
<dbReference type="SUPFAM" id="SSF55961">
    <property type="entry name" value="Bet v1-like"/>
    <property type="match status" value="1"/>
</dbReference>
<dbReference type="InterPro" id="IPR019587">
    <property type="entry name" value="Polyketide_cyclase/dehydratase"/>
</dbReference>